<feature type="compositionally biased region" description="Low complexity" evidence="1">
    <location>
        <begin position="112"/>
        <end position="121"/>
    </location>
</feature>
<sequence>MIGAFTVGKKAVKFGYKRYGIPGAIASGGIVLAGYVAVRRALKSQTGADDATLDSAIDAESIKSAVEEDGLQAVTDTQTLDDAINQDELGSSVDTDDVQSSVSDQTDEFTGEQNQNEQNQN</sequence>
<keyword evidence="2" id="KW-0812">Transmembrane</keyword>
<accession>A0A8T8E192</accession>
<evidence type="ECO:0000313" key="4">
    <source>
        <dbReference type="Proteomes" id="UP000637819"/>
    </source>
</evidence>
<evidence type="ECO:0000256" key="1">
    <source>
        <dbReference type="SAM" id="MobiDB-lite"/>
    </source>
</evidence>
<dbReference type="OrthoDB" id="168411at2157"/>
<dbReference type="GeneID" id="62873485"/>
<dbReference type="AlphaFoldDB" id="A0A8T8E192"/>
<dbReference type="RefSeq" id="WP_204747896.1">
    <property type="nucleotide sequence ID" value="NZ_CP069188.1"/>
</dbReference>
<keyword evidence="4" id="KW-1185">Reference proteome</keyword>
<evidence type="ECO:0000313" key="3">
    <source>
        <dbReference type="EMBL" id="QRV15352.1"/>
    </source>
</evidence>
<keyword evidence="2" id="KW-0472">Membrane</keyword>
<dbReference type="KEGG" id="hsal:JMJ58_00135"/>
<protein>
    <submittedName>
        <fullName evidence="3">Uncharacterized protein</fullName>
    </submittedName>
</protein>
<evidence type="ECO:0000256" key="2">
    <source>
        <dbReference type="SAM" id="Phobius"/>
    </source>
</evidence>
<proteinExistence type="predicted"/>
<organism evidence="3 4">
    <name type="scientific">Haloterrigena salifodinae</name>
    <dbReference type="NCBI Taxonomy" id="2675099"/>
    <lineage>
        <taxon>Archaea</taxon>
        <taxon>Methanobacteriati</taxon>
        <taxon>Methanobacteriota</taxon>
        <taxon>Stenosarchaea group</taxon>
        <taxon>Halobacteria</taxon>
        <taxon>Halobacteriales</taxon>
        <taxon>Natrialbaceae</taxon>
        <taxon>Haloterrigena</taxon>
    </lineage>
</organism>
<dbReference type="EMBL" id="CP069188">
    <property type="protein sequence ID" value="QRV15352.1"/>
    <property type="molecule type" value="Genomic_DNA"/>
</dbReference>
<feature type="region of interest" description="Disordered" evidence="1">
    <location>
        <begin position="83"/>
        <end position="121"/>
    </location>
</feature>
<gene>
    <name evidence="3" type="ORF">JMJ58_00135</name>
</gene>
<reference evidence="3 4" key="1">
    <citation type="submission" date="2021-01" db="EMBL/GenBank/DDBJ databases">
        <title>Genome Sequence and Methylation Pattern of Haloterrigena salifodinae BOL5-1, An Extremely Halophilic Archaeon from a Bolivian Salt Mine.</title>
        <authorList>
            <person name="DasSarma P."/>
            <person name="Anton B.P."/>
            <person name="DasSarma S.L."/>
            <person name="von Ehrenheim H.A.L."/>
            <person name="Martinez F.L."/>
            <person name="Guzman D."/>
            <person name="Roberts R.J."/>
            <person name="DasSarma S."/>
        </authorList>
    </citation>
    <scope>NUCLEOTIDE SEQUENCE [LARGE SCALE GENOMIC DNA]</scope>
    <source>
        <strain evidence="3 4">BOL5-1</strain>
    </source>
</reference>
<keyword evidence="2" id="KW-1133">Transmembrane helix</keyword>
<name>A0A8T8E192_9EURY</name>
<feature type="transmembrane region" description="Helical" evidence="2">
    <location>
        <begin position="19"/>
        <end position="38"/>
    </location>
</feature>
<dbReference type="Proteomes" id="UP000637819">
    <property type="component" value="Chromosome"/>
</dbReference>